<keyword evidence="1" id="KW-0547">Nucleotide-binding</keyword>
<keyword evidence="1" id="KW-0067">ATP-binding</keyword>
<sequence length="616" mass="63323">MAYKRPRPSGTDAGGRVPTGGAHRLLRAAVRRSATRTAAILLCSVASAGAAVASPAVVGHTLDLLLDRHSDATSWVVLSAVLLTAEVLLDTAVALLTGVTNARSTAWLRTGALGRLLATSPDRASPLPPGDVATRLSVNATEAGTVPAAAAALTASLLGPAGAVIALLFIDVWVALAFLAGLPLLVVVLRAFARNSSDTVGRYQQIQSDIASRLLEALDGARTIAAAGTEDRERARILQPLAGLDREGRRMWRIHGRAVANSQVLLPLLTTAVLGVGGVRLAAGAISVGELLAASRYAALAAGMGALAGLLGAIVRGRSAAARLAVVQDLPAVRHGEGTLPHEGSGTVEMRGVTVVREGRTVLTDVHLVVPGGTTAAVVGRSGAGKSTLAAVAGLLTEPDEGCVLLDGVPLHSLARDRLRQEVAYAFERPVFLAGTVADAIASGARRASADEIRTAARAAGADGFVQLLPERYESPVVGAPLSGGELQRLGLARAFAHAGRLLILDDATSSLDTATERQVDRALAQEVRPGTRLVVAHRISSASRADLVIWLEGGRVRAVGRHRDLWQDPAYRSVFAASDVPSEAPAQPAPTPKQVPRAPVSADVVGGPAAGRAAR</sequence>
<keyword evidence="2" id="KW-1185">Reference proteome</keyword>
<dbReference type="EMBL" id="JBBKAJ010000022">
    <property type="protein sequence ID" value="MEJ8633071.1"/>
    <property type="molecule type" value="Genomic_DNA"/>
</dbReference>
<proteinExistence type="predicted"/>
<name>A0ACC6PNX8_9ACTN</name>
<gene>
    <name evidence="1" type="ORF">WKI67_06645</name>
</gene>
<evidence type="ECO:0000313" key="1">
    <source>
        <dbReference type="EMBL" id="MEJ8633071.1"/>
    </source>
</evidence>
<protein>
    <submittedName>
        <fullName evidence="1">ABC transporter ATP-binding protein</fullName>
    </submittedName>
</protein>
<comment type="caution">
    <text evidence="1">The sequence shown here is derived from an EMBL/GenBank/DDBJ whole genome shotgun (WGS) entry which is preliminary data.</text>
</comment>
<organism evidence="1 2">
    <name type="scientific">Streptomyces achmelvichensis</name>
    <dbReference type="NCBI Taxonomy" id="3134111"/>
    <lineage>
        <taxon>Bacteria</taxon>
        <taxon>Bacillati</taxon>
        <taxon>Actinomycetota</taxon>
        <taxon>Actinomycetes</taxon>
        <taxon>Kitasatosporales</taxon>
        <taxon>Streptomycetaceae</taxon>
        <taxon>Streptomyces</taxon>
    </lineage>
</organism>
<accession>A0ACC6PNX8</accession>
<evidence type="ECO:0000313" key="2">
    <source>
        <dbReference type="Proteomes" id="UP001377168"/>
    </source>
</evidence>
<reference evidence="1" key="1">
    <citation type="submission" date="2024-03" db="EMBL/GenBank/DDBJ databases">
        <title>Novel Streptomyces species of biotechnological and ecological value are a feature of Machair soil.</title>
        <authorList>
            <person name="Prole J.R."/>
            <person name="Goodfellow M."/>
            <person name="Allenby N."/>
            <person name="Ward A.C."/>
        </authorList>
    </citation>
    <scope>NUCLEOTIDE SEQUENCE</scope>
    <source>
        <strain evidence="1">MS2.AVA.5</strain>
    </source>
</reference>
<dbReference type="Proteomes" id="UP001377168">
    <property type="component" value="Unassembled WGS sequence"/>
</dbReference>